<name>A0ABD3SGF5_9STRA</name>
<proteinExistence type="predicted"/>
<evidence type="ECO:0000313" key="2">
    <source>
        <dbReference type="Proteomes" id="UP001530377"/>
    </source>
</evidence>
<accession>A0ABD3SGF5</accession>
<protein>
    <submittedName>
        <fullName evidence="1">Uncharacterized protein</fullName>
    </submittedName>
</protein>
<dbReference type="AlphaFoldDB" id="A0ABD3SGF5"/>
<organism evidence="1 2">
    <name type="scientific">Cyclostephanos tholiformis</name>
    <dbReference type="NCBI Taxonomy" id="382380"/>
    <lineage>
        <taxon>Eukaryota</taxon>
        <taxon>Sar</taxon>
        <taxon>Stramenopiles</taxon>
        <taxon>Ochrophyta</taxon>
        <taxon>Bacillariophyta</taxon>
        <taxon>Coscinodiscophyceae</taxon>
        <taxon>Thalassiosirophycidae</taxon>
        <taxon>Stephanodiscales</taxon>
        <taxon>Stephanodiscaceae</taxon>
        <taxon>Cyclostephanos</taxon>
    </lineage>
</organism>
<sequence>EYGADLRAAKAAKLFHFCARNFDPDVKLSYSATIRAKWYSYQESKDQTLQMQIHRIVKKLSPPSSSDPPVAVSAAATALLALAAPLNARKHPFTTISLHIPLAAVDGNWYCDLLNGVKFPSPMQKTQESFWFVGWRKFLQKYEFAMVGPDGDELLFEPNQLQQILNLDKTEISLDGSSLRVGGRPAVMFYDPHLSMASRSAAKSSLSCTGIFRSTTSADREKVHLNFFRLFQKTIGRFGWQEKREFLVTFGLNEKGGMNDAEFEKHTDNNLLHLFPNIINEPRKSMNRESTQWEIASFEDADEGWYIYPGLPNVTSVQQEMDINYCPFKTAIQLNLKWIANTCITQRISLSLRQSTFGLIDYGGVCPDSGA</sequence>
<comment type="caution">
    <text evidence="1">The sequence shown here is derived from an EMBL/GenBank/DDBJ whole genome shotgun (WGS) entry which is preliminary data.</text>
</comment>
<feature type="non-terminal residue" evidence="1">
    <location>
        <position position="1"/>
    </location>
</feature>
<gene>
    <name evidence="1" type="ORF">ACHAXA_010838</name>
</gene>
<evidence type="ECO:0000313" key="1">
    <source>
        <dbReference type="EMBL" id="KAL3823516.1"/>
    </source>
</evidence>
<reference evidence="1 2" key="1">
    <citation type="submission" date="2024-10" db="EMBL/GenBank/DDBJ databases">
        <title>Updated reference genomes for cyclostephanoid diatoms.</title>
        <authorList>
            <person name="Roberts W.R."/>
            <person name="Alverson A.J."/>
        </authorList>
    </citation>
    <scope>NUCLEOTIDE SEQUENCE [LARGE SCALE GENOMIC DNA]</scope>
    <source>
        <strain evidence="1 2">AJA228-03</strain>
    </source>
</reference>
<dbReference type="Proteomes" id="UP001530377">
    <property type="component" value="Unassembled WGS sequence"/>
</dbReference>
<dbReference type="EMBL" id="JALLPB020000036">
    <property type="protein sequence ID" value="KAL3823516.1"/>
    <property type="molecule type" value="Genomic_DNA"/>
</dbReference>
<keyword evidence="2" id="KW-1185">Reference proteome</keyword>